<name>A0A0D8FWD3_9ACTN</name>
<dbReference type="FunFam" id="2.10.230.10:FF:000002">
    <property type="entry name" value="Molecular chaperone DnaJ"/>
    <property type="match status" value="1"/>
</dbReference>
<dbReference type="GO" id="GO:0009408">
    <property type="term" value="P:response to heat"/>
    <property type="evidence" value="ECO:0007669"/>
    <property type="project" value="InterPro"/>
</dbReference>
<dbReference type="SUPFAM" id="SSF46565">
    <property type="entry name" value="Chaperone J-domain"/>
    <property type="match status" value="1"/>
</dbReference>
<dbReference type="InterPro" id="IPR036869">
    <property type="entry name" value="J_dom_sf"/>
</dbReference>
<feature type="repeat" description="CXXCXGXG motif" evidence="11">
    <location>
        <begin position="205"/>
        <end position="212"/>
    </location>
</feature>
<dbReference type="FunFam" id="2.60.260.20:FF:000005">
    <property type="entry name" value="Chaperone protein dnaJ 1, mitochondrial"/>
    <property type="match status" value="1"/>
</dbReference>
<dbReference type="InterPro" id="IPR002939">
    <property type="entry name" value="DnaJ_C"/>
</dbReference>
<feature type="binding site" evidence="11">
    <location>
        <position position="152"/>
    </location>
    <ligand>
        <name>Zn(2+)</name>
        <dbReference type="ChEBI" id="CHEBI:29105"/>
        <label>1</label>
    </ligand>
</feature>
<evidence type="ECO:0000256" key="6">
    <source>
        <dbReference type="ARBA" id="ARBA00022833"/>
    </source>
</evidence>
<organism evidence="15 16">
    <name type="scientific">Ferrimicrobium acidiphilum DSM 19497</name>
    <dbReference type="NCBI Taxonomy" id="1121877"/>
    <lineage>
        <taxon>Bacteria</taxon>
        <taxon>Bacillati</taxon>
        <taxon>Actinomycetota</taxon>
        <taxon>Acidimicrobiia</taxon>
        <taxon>Acidimicrobiales</taxon>
        <taxon>Acidimicrobiaceae</taxon>
        <taxon>Ferrimicrobium</taxon>
    </lineage>
</organism>
<dbReference type="STRING" id="1121877.FEAC_09360"/>
<feature type="zinc finger region" description="CR-type" evidence="12">
    <location>
        <begin position="139"/>
        <end position="217"/>
    </location>
</feature>
<evidence type="ECO:0000259" key="14">
    <source>
        <dbReference type="PROSITE" id="PS51188"/>
    </source>
</evidence>
<evidence type="ECO:0000256" key="8">
    <source>
        <dbReference type="ARBA" id="ARBA00023186"/>
    </source>
</evidence>
<keyword evidence="5 11" id="KW-0863">Zinc-finger</keyword>
<dbReference type="PRINTS" id="PR00625">
    <property type="entry name" value="JDOMAIN"/>
</dbReference>
<dbReference type="InterPro" id="IPR001623">
    <property type="entry name" value="DnaJ_domain"/>
</dbReference>
<dbReference type="GO" id="GO:0005524">
    <property type="term" value="F:ATP binding"/>
    <property type="evidence" value="ECO:0007669"/>
    <property type="project" value="InterPro"/>
</dbReference>
<comment type="subunit">
    <text evidence="11">Homodimer.</text>
</comment>
<evidence type="ECO:0000256" key="7">
    <source>
        <dbReference type="ARBA" id="ARBA00023016"/>
    </source>
</evidence>
<dbReference type="InterPro" id="IPR018253">
    <property type="entry name" value="DnaJ_domain_CS"/>
</dbReference>
<dbReference type="Gene3D" id="1.10.287.110">
    <property type="entry name" value="DnaJ domain"/>
    <property type="match status" value="1"/>
</dbReference>
<comment type="similarity">
    <text evidence="9 11">Belongs to the DnaJ family.</text>
</comment>
<comment type="subcellular location">
    <subcellularLocation>
        <location evidence="11">Cytoplasm</location>
    </subcellularLocation>
</comment>
<protein>
    <recommendedName>
        <fullName evidence="10 11">Chaperone protein DnaJ</fullName>
    </recommendedName>
</protein>
<dbReference type="Gene3D" id="2.60.260.20">
    <property type="entry name" value="Urease metallochaperone UreE, N-terminal domain"/>
    <property type="match status" value="2"/>
</dbReference>
<dbReference type="HAMAP" id="MF_01152">
    <property type="entry name" value="DnaJ"/>
    <property type="match status" value="1"/>
</dbReference>
<feature type="domain" description="J" evidence="13">
    <location>
        <begin position="11"/>
        <end position="73"/>
    </location>
</feature>
<keyword evidence="8 11" id="KW-0143">Chaperone</keyword>
<feature type="repeat" description="CXXCXGXG motif" evidence="11">
    <location>
        <begin position="152"/>
        <end position="159"/>
    </location>
</feature>
<dbReference type="GO" id="GO:0031072">
    <property type="term" value="F:heat shock protein binding"/>
    <property type="evidence" value="ECO:0007669"/>
    <property type="project" value="InterPro"/>
</dbReference>
<dbReference type="Pfam" id="PF00684">
    <property type="entry name" value="DnaJ_CXXCXGXG"/>
    <property type="match status" value="1"/>
</dbReference>
<dbReference type="GO" id="GO:0042026">
    <property type="term" value="P:protein refolding"/>
    <property type="evidence" value="ECO:0007669"/>
    <property type="project" value="TreeGrafter"/>
</dbReference>
<dbReference type="OrthoDB" id="9779889at2"/>
<dbReference type="PANTHER" id="PTHR43096:SF54">
    <property type="entry name" value="CHAPERONE PROTEIN DNAJ 1"/>
    <property type="match status" value="1"/>
</dbReference>
<dbReference type="SMART" id="SM00271">
    <property type="entry name" value="DnaJ"/>
    <property type="match status" value="1"/>
</dbReference>
<keyword evidence="6 11" id="KW-0862">Zinc</keyword>
<feature type="binding site" evidence="11">
    <location>
        <position position="169"/>
    </location>
    <ligand>
        <name>Zn(2+)</name>
        <dbReference type="ChEBI" id="CHEBI:29105"/>
        <label>2</label>
    </ligand>
</feature>
<dbReference type="InterPro" id="IPR008971">
    <property type="entry name" value="HSP40/DnaJ_pept-bd"/>
</dbReference>
<evidence type="ECO:0000256" key="9">
    <source>
        <dbReference type="ARBA" id="ARBA00061004"/>
    </source>
</evidence>
<dbReference type="PATRIC" id="fig|1121877.4.peg.1004"/>
<dbReference type="Proteomes" id="UP000032336">
    <property type="component" value="Unassembled WGS sequence"/>
</dbReference>
<reference evidence="15 16" key="1">
    <citation type="submission" date="2015-01" db="EMBL/GenBank/DDBJ databases">
        <title>Draft genome of the acidophilic iron oxidizer Ferrimicrobium acidiphilum strain T23.</title>
        <authorList>
            <person name="Poehlein A."/>
            <person name="Eisen S."/>
            <person name="Schloemann M."/>
            <person name="Johnson B.D."/>
            <person name="Daniel R."/>
            <person name="Muehling M."/>
        </authorList>
    </citation>
    <scope>NUCLEOTIDE SEQUENCE [LARGE SCALE GENOMIC DNA]</scope>
    <source>
        <strain evidence="15 16">T23</strain>
    </source>
</reference>
<proteinExistence type="inferred from homology"/>
<dbReference type="InterPro" id="IPR012724">
    <property type="entry name" value="DnaJ"/>
</dbReference>
<dbReference type="PROSITE" id="PS00636">
    <property type="entry name" value="DNAJ_1"/>
    <property type="match status" value="1"/>
</dbReference>
<dbReference type="InterPro" id="IPR001305">
    <property type="entry name" value="HSP_DnaJ_Cys-rich_dom"/>
</dbReference>
<keyword evidence="3 11" id="KW-0479">Metal-binding</keyword>
<dbReference type="SUPFAM" id="SSF49493">
    <property type="entry name" value="HSP40/DnaJ peptide-binding domain"/>
    <property type="match status" value="2"/>
</dbReference>
<comment type="function">
    <text evidence="11">Participates actively in the response to hyperosmotic and heat shock by preventing the aggregation of stress-denatured proteins and by disaggregating proteins, also in an autonomous, DnaK-independent fashion. Unfolded proteins bind initially to DnaJ; upon interaction with the DnaJ-bound protein, DnaK hydrolyzes its bound ATP, resulting in the formation of a stable complex. GrpE releases ADP from DnaK; ATP binding to DnaK triggers the release of the substrate protein, thus completing the reaction cycle. Several rounds of ATP-dependent interactions between DnaJ, DnaK and GrpE are required for fully efficient folding. Also involved, together with DnaK and GrpE, in the DNA replication of plasmids through activation of initiation proteins.</text>
</comment>
<accession>A0A0D8FWD3</accession>
<sequence>MPPQREWFEKDYYKVLGVSPTATDKEITKAYRALARKYHPDSNAGHEEQFKEVSAAYDVLGDATKRKEYDDVRRMGPMASGMGGMGHNPGANGNFNVHSEDLGDLIGNLFNRGKRSSGPKRGEDQGAEVRLSFADAASGATASVVVIGETSCSVCNGTGAAPGTVPKVCARCNGSGSVSDNQGFFSFSQPCPACHGRGLLIEQACSSCKGTGTEHRARTVKVRIPAGVEPEQTIRVRGKGAPGKSGAPAGDLLVKVHVEPDPRFGRKGADLTTKVAISFADAALGGTVTAPSLSGPVTLKIPAGTHSGQTFRVRGRGLPNPRKKNTVGDLLVTAEIVVPETLDARQKKYLQDYRKVFGEKVQENSGQEKVGG</sequence>
<feature type="binding site" evidence="11">
    <location>
        <position position="155"/>
    </location>
    <ligand>
        <name>Zn(2+)</name>
        <dbReference type="ChEBI" id="CHEBI:29105"/>
        <label>1</label>
    </ligand>
</feature>
<comment type="caution">
    <text evidence="15">The sequence shown here is derived from an EMBL/GenBank/DDBJ whole genome shotgun (WGS) entry which is preliminary data.</text>
</comment>
<dbReference type="Gene3D" id="2.10.230.10">
    <property type="entry name" value="Heat shock protein DnaJ, cysteine-rich domain"/>
    <property type="match status" value="1"/>
</dbReference>
<keyword evidence="4 11" id="KW-0677">Repeat</keyword>
<evidence type="ECO:0000256" key="2">
    <source>
        <dbReference type="ARBA" id="ARBA00022705"/>
    </source>
</evidence>
<dbReference type="InterPro" id="IPR036410">
    <property type="entry name" value="HSP_DnaJ_Cys-rich_dom_sf"/>
</dbReference>
<gene>
    <name evidence="15" type="primary">dnaJ1</name>
    <name evidence="11" type="synonym">dnaJ</name>
    <name evidence="15" type="ORF">FEAC_09360</name>
</gene>
<feature type="repeat" description="CXXCXGXG motif" evidence="11">
    <location>
        <begin position="169"/>
        <end position="176"/>
    </location>
</feature>
<dbReference type="GO" id="GO:0005737">
    <property type="term" value="C:cytoplasm"/>
    <property type="evidence" value="ECO:0007669"/>
    <property type="project" value="UniProtKB-SubCell"/>
</dbReference>
<dbReference type="Pfam" id="PF01556">
    <property type="entry name" value="DnaJ_C"/>
    <property type="match status" value="1"/>
</dbReference>
<dbReference type="GO" id="GO:0051082">
    <property type="term" value="F:unfolded protein binding"/>
    <property type="evidence" value="ECO:0007669"/>
    <property type="project" value="UniProtKB-UniRule"/>
</dbReference>
<keyword evidence="16" id="KW-1185">Reference proteome</keyword>
<evidence type="ECO:0000313" key="16">
    <source>
        <dbReference type="Proteomes" id="UP000032336"/>
    </source>
</evidence>
<dbReference type="GO" id="GO:0006260">
    <property type="term" value="P:DNA replication"/>
    <property type="evidence" value="ECO:0007669"/>
    <property type="project" value="UniProtKB-KW"/>
</dbReference>
<comment type="domain">
    <text evidence="11">The J domain is necessary and sufficient to stimulate DnaK ATPase activity. Zinc center 1 plays an important role in the autonomous, DnaK-independent chaperone activity of DnaJ. Zinc center 2 is essential for interaction with DnaK and for DnaJ activity.</text>
</comment>
<feature type="binding site" evidence="11">
    <location>
        <position position="191"/>
    </location>
    <ligand>
        <name>Zn(2+)</name>
        <dbReference type="ChEBI" id="CHEBI:29105"/>
        <label>2</label>
    </ligand>
</feature>
<evidence type="ECO:0000256" key="3">
    <source>
        <dbReference type="ARBA" id="ARBA00022723"/>
    </source>
</evidence>
<dbReference type="PANTHER" id="PTHR43096">
    <property type="entry name" value="DNAJ HOMOLOG 1, MITOCHONDRIAL-RELATED"/>
    <property type="match status" value="1"/>
</dbReference>
<comment type="cofactor">
    <cofactor evidence="11">
        <name>Zn(2+)</name>
        <dbReference type="ChEBI" id="CHEBI:29105"/>
    </cofactor>
    <text evidence="11">Binds 2 Zn(2+) ions per monomer.</text>
</comment>
<dbReference type="GeneID" id="78372206"/>
<evidence type="ECO:0000256" key="11">
    <source>
        <dbReference type="HAMAP-Rule" id="MF_01152"/>
    </source>
</evidence>
<dbReference type="CDD" id="cd10747">
    <property type="entry name" value="DnaJ_C"/>
    <property type="match status" value="1"/>
</dbReference>
<dbReference type="PROSITE" id="PS50076">
    <property type="entry name" value="DNAJ_2"/>
    <property type="match status" value="1"/>
</dbReference>
<feature type="binding site" evidence="11">
    <location>
        <position position="172"/>
    </location>
    <ligand>
        <name>Zn(2+)</name>
        <dbReference type="ChEBI" id="CHEBI:29105"/>
        <label>2</label>
    </ligand>
</feature>
<dbReference type="GO" id="GO:0008270">
    <property type="term" value="F:zinc ion binding"/>
    <property type="evidence" value="ECO:0007669"/>
    <property type="project" value="UniProtKB-UniRule"/>
</dbReference>
<evidence type="ECO:0000313" key="15">
    <source>
        <dbReference type="EMBL" id="KJE77224.1"/>
    </source>
</evidence>
<dbReference type="RefSeq" id="WP_052565568.1">
    <property type="nucleotide sequence ID" value="NZ_JXUW01000006.1"/>
</dbReference>
<dbReference type="eggNOG" id="COG0484">
    <property type="taxonomic scope" value="Bacteria"/>
</dbReference>
<dbReference type="CDD" id="cd10719">
    <property type="entry name" value="DnaJ_zf"/>
    <property type="match status" value="1"/>
</dbReference>
<dbReference type="EMBL" id="JXUW01000006">
    <property type="protein sequence ID" value="KJE77224.1"/>
    <property type="molecule type" value="Genomic_DNA"/>
</dbReference>
<dbReference type="SUPFAM" id="SSF57938">
    <property type="entry name" value="DnaJ/Hsp40 cysteine-rich domain"/>
    <property type="match status" value="1"/>
</dbReference>
<evidence type="ECO:0000256" key="5">
    <source>
        <dbReference type="ARBA" id="ARBA00022771"/>
    </source>
</evidence>
<evidence type="ECO:0000259" key="13">
    <source>
        <dbReference type="PROSITE" id="PS50076"/>
    </source>
</evidence>
<keyword evidence="2 11" id="KW-0235">DNA replication</keyword>
<dbReference type="NCBIfam" id="NF008035">
    <property type="entry name" value="PRK10767.1"/>
    <property type="match status" value="1"/>
</dbReference>
<keyword evidence="1 11" id="KW-0963">Cytoplasm</keyword>
<dbReference type="PROSITE" id="PS51188">
    <property type="entry name" value="ZF_CR"/>
    <property type="match status" value="1"/>
</dbReference>
<dbReference type="CDD" id="cd06257">
    <property type="entry name" value="DnaJ"/>
    <property type="match status" value="1"/>
</dbReference>
<dbReference type="Pfam" id="PF00226">
    <property type="entry name" value="DnaJ"/>
    <property type="match status" value="1"/>
</dbReference>
<evidence type="ECO:0000256" key="4">
    <source>
        <dbReference type="ARBA" id="ARBA00022737"/>
    </source>
</evidence>
<evidence type="ECO:0000256" key="12">
    <source>
        <dbReference type="PROSITE-ProRule" id="PRU00546"/>
    </source>
</evidence>
<feature type="binding site" evidence="11">
    <location>
        <position position="208"/>
    </location>
    <ligand>
        <name>Zn(2+)</name>
        <dbReference type="ChEBI" id="CHEBI:29105"/>
        <label>1</label>
    </ligand>
</feature>
<evidence type="ECO:0000256" key="1">
    <source>
        <dbReference type="ARBA" id="ARBA00022490"/>
    </source>
</evidence>
<evidence type="ECO:0000256" key="10">
    <source>
        <dbReference type="ARBA" id="ARBA00067609"/>
    </source>
</evidence>
<dbReference type="AlphaFoldDB" id="A0A0D8FWD3"/>
<feature type="binding site" evidence="11">
    <location>
        <position position="194"/>
    </location>
    <ligand>
        <name>Zn(2+)</name>
        <dbReference type="ChEBI" id="CHEBI:29105"/>
        <label>2</label>
    </ligand>
</feature>
<keyword evidence="7 11" id="KW-0346">Stress response</keyword>
<feature type="domain" description="CR-type" evidence="14">
    <location>
        <begin position="139"/>
        <end position="217"/>
    </location>
</feature>
<feature type="repeat" description="CXXCXGXG motif" evidence="11">
    <location>
        <begin position="191"/>
        <end position="198"/>
    </location>
</feature>
<feature type="binding site" evidence="11">
    <location>
        <position position="205"/>
    </location>
    <ligand>
        <name>Zn(2+)</name>
        <dbReference type="ChEBI" id="CHEBI:29105"/>
        <label>1</label>
    </ligand>
</feature>